<dbReference type="PRINTS" id="PR00080">
    <property type="entry name" value="SDRFAMILY"/>
</dbReference>
<dbReference type="SUPFAM" id="SSF51735">
    <property type="entry name" value="NAD(P)-binding Rossmann-fold domains"/>
    <property type="match status" value="1"/>
</dbReference>
<proteinExistence type="inferred from homology"/>
<accession>A0ABP8VS72</accession>
<gene>
    <name evidence="4" type="ORF">GCM10023226_01700</name>
</gene>
<keyword evidence="5" id="KW-1185">Reference proteome</keyword>
<dbReference type="Gene3D" id="3.40.50.720">
    <property type="entry name" value="NAD(P)-binding Rossmann-like Domain"/>
    <property type="match status" value="1"/>
</dbReference>
<keyword evidence="2" id="KW-0560">Oxidoreductase</keyword>
<dbReference type="InterPro" id="IPR036291">
    <property type="entry name" value="NAD(P)-bd_dom_sf"/>
</dbReference>
<sequence length="252" mass="26751">MPSILITGASSGLGAEMARQFAARGYDLALCARRLERLEELRAEIGAAHPQVRVEVRALDVNDHDAVFSTFEELASTLGRLDRIVVNAGLGKGAPLGTGRFDANLETAMTNFVGALAQTEAAMTVFRAQEAGHLVMVSSMSAMRGMPKTMTTYAATKAGVAHLAEGIRTELAGRPLGRTVKVSVLYPGYIASEMNDGVEGSTPLMVSTEKGVRAMVSAIEKEVADACVPSLPWSVLAPVMKHAPLPLFKRLI</sequence>
<dbReference type="PANTHER" id="PTHR44196">
    <property type="entry name" value="DEHYDROGENASE/REDUCTASE SDR FAMILY MEMBER 7B"/>
    <property type="match status" value="1"/>
</dbReference>
<reference evidence="5" key="1">
    <citation type="journal article" date="2019" name="Int. J. Syst. Evol. Microbiol.">
        <title>The Global Catalogue of Microorganisms (GCM) 10K type strain sequencing project: providing services to taxonomists for standard genome sequencing and annotation.</title>
        <authorList>
            <consortium name="The Broad Institute Genomics Platform"/>
            <consortium name="The Broad Institute Genome Sequencing Center for Infectious Disease"/>
            <person name="Wu L."/>
            <person name="Ma J."/>
        </authorList>
    </citation>
    <scope>NUCLEOTIDE SEQUENCE [LARGE SCALE GENOMIC DNA]</scope>
    <source>
        <strain evidence="5">JCM 18127</strain>
    </source>
</reference>
<dbReference type="Proteomes" id="UP001500621">
    <property type="component" value="Unassembled WGS sequence"/>
</dbReference>
<evidence type="ECO:0000256" key="2">
    <source>
        <dbReference type="ARBA" id="ARBA00023002"/>
    </source>
</evidence>
<dbReference type="RefSeq" id="WP_345262149.1">
    <property type="nucleotide sequence ID" value="NZ_BAABIM010000001.1"/>
</dbReference>
<dbReference type="NCBIfam" id="NF006099">
    <property type="entry name" value="PRK08251.1"/>
    <property type="match status" value="1"/>
</dbReference>
<organism evidence="4 5">
    <name type="scientific">Nocardioides nanhaiensis</name>
    <dbReference type="NCBI Taxonomy" id="1476871"/>
    <lineage>
        <taxon>Bacteria</taxon>
        <taxon>Bacillati</taxon>
        <taxon>Actinomycetota</taxon>
        <taxon>Actinomycetes</taxon>
        <taxon>Propionibacteriales</taxon>
        <taxon>Nocardioidaceae</taxon>
        <taxon>Nocardioides</taxon>
    </lineage>
</organism>
<evidence type="ECO:0000313" key="4">
    <source>
        <dbReference type="EMBL" id="GAA4669152.1"/>
    </source>
</evidence>
<evidence type="ECO:0000256" key="1">
    <source>
        <dbReference type="ARBA" id="ARBA00006484"/>
    </source>
</evidence>
<dbReference type="Pfam" id="PF00106">
    <property type="entry name" value="adh_short"/>
    <property type="match status" value="1"/>
</dbReference>
<name>A0ABP8VS72_9ACTN</name>
<comment type="similarity">
    <text evidence="1 3">Belongs to the short-chain dehydrogenases/reductases (SDR) family.</text>
</comment>
<protein>
    <submittedName>
        <fullName evidence="4">SDR family oxidoreductase</fullName>
    </submittedName>
</protein>
<dbReference type="InterPro" id="IPR002347">
    <property type="entry name" value="SDR_fam"/>
</dbReference>
<comment type="caution">
    <text evidence="4">The sequence shown here is derived from an EMBL/GenBank/DDBJ whole genome shotgun (WGS) entry which is preliminary data.</text>
</comment>
<dbReference type="PANTHER" id="PTHR44196:SF1">
    <property type="entry name" value="DEHYDROGENASE_REDUCTASE SDR FAMILY MEMBER 7B"/>
    <property type="match status" value="1"/>
</dbReference>
<evidence type="ECO:0000313" key="5">
    <source>
        <dbReference type="Proteomes" id="UP001500621"/>
    </source>
</evidence>
<evidence type="ECO:0000256" key="3">
    <source>
        <dbReference type="RuleBase" id="RU000363"/>
    </source>
</evidence>
<dbReference type="PRINTS" id="PR00081">
    <property type="entry name" value="GDHRDH"/>
</dbReference>
<dbReference type="EMBL" id="BAABIM010000001">
    <property type="protein sequence ID" value="GAA4669152.1"/>
    <property type="molecule type" value="Genomic_DNA"/>
</dbReference>